<reference evidence="2 3" key="1">
    <citation type="submission" date="2023-12" db="EMBL/GenBank/DDBJ databases">
        <title>the genome sequence of Hyalangium sp. s54d21.</title>
        <authorList>
            <person name="Zhang X."/>
        </authorList>
    </citation>
    <scope>NUCLEOTIDE SEQUENCE [LARGE SCALE GENOMIC DNA]</scope>
    <source>
        <strain evidence="3">s54d21</strain>
    </source>
</reference>
<accession>A0ABU5H647</accession>
<dbReference type="InterPro" id="IPR029058">
    <property type="entry name" value="AB_hydrolase_fold"/>
</dbReference>
<dbReference type="InterPro" id="IPR050583">
    <property type="entry name" value="Mycobacterial_A85_antigen"/>
</dbReference>
<organism evidence="2 3">
    <name type="scientific">Hyalangium rubrum</name>
    <dbReference type="NCBI Taxonomy" id="3103134"/>
    <lineage>
        <taxon>Bacteria</taxon>
        <taxon>Pseudomonadati</taxon>
        <taxon>Myxococcota</taxon>
        <taxon>Myxococcia</taxon>
        <taxon>Myxococcales</taxon>
        <taxon>Cystobacterineae</taxon>
        <taxon>Archangiaceae</taxon>
        <taxon>Hyalangium</taxon>
    </lineage>
</organism>
<evidence type="ECO:0000313" key="3">
    <source>
        <dbReference type="Proteomes" id="UP001291309"/>
    </source>
</evidence>
<dbReference type="SUPFAM" id="SSF53474">
    <property type="entry name" value="alpha/beta-Hydrolases"/>
    <property type="match status" value="1"/>
</dbReference>
<keyword evidence="3" id="KW-1185">Reference proteome</keyword>
<name>A0ABU5H647_9BACT</name>
<dbReference type="RefSeq" id="WP_321547291.1">
    <property type="nucleotide sequence ID" value="NZ_JAXIVS010000006.1"/>
</dbReference>
<evidence type="ECO:0000256" key="1">
    <source>
        <dbReference type="SAM" id="SignalP"/>
    </source>
</evidence>
<dbReference type="Proteomes" id="UP001291309">
    <property type="component" value="Unassembled WGS sequence"/>
</dbReference>
<dbReference type="PANTHER" id="PTHR48098">
    <property type="entry name" value="ENTEROCHELIN ESTERASE-RELATED"/>
    <property type="match status" value="1"/>
</dbReference>
<feature type="signal peptide" evidence="1">
    <location>
        <begin position="1"/>
        <end position="25"/>
    </location>
</feature>
<gene>
    <name evidence="2" type="ORF">SYV04_19235</name>
</gene>
<evidence type="ECO:0000313" key="2">
    <source>
        <dbReference type="EMBL" id="MDY7228564.1"/>
    </source>
</evidence>
<dbReference type="EMBL" id="JAXIVS010000006">
    <property type="protein sequence ID" value="MDY7228564.1"/>
    <property type="molecule type" value="Genomic_DNA"/>
</dbReference>
<feature type="chain" id="PRO_5046001077" evidence="1">
    <location>
        <begin position="26"/>
        <end position="366"/>
    </location>
</feature>
<sequence length="366" mass="40106">MRQFFSALAKALACLLLLASAVAEATTVKVFYDVGWGNRIALRGSKAPLNWNTGVNATWSTGNVWTYTWADSVGDVELKPLINDATWSVGANYVVKAGTTVSIYPFFQSRAGTLVKVANFSSPQLGNTRTLRIYLPPSYSLNPLKRYPVLYMHDGQNLFEASTAFGGVEWQVDETANALINNGQMDEVIVVGIDNGGANRIYEYTPCCDPQYSGGGANVYERFMLDTVKPYIDQNYRTLTGNKNTALMGSSLGGLVSTYIGRRNPGVFSKLGGLSSSFWWNNQMLPKEVEAATAKVAVNHYIDAGTSSDGLTETTRMRDALVVDGYVQGKDLYYYVAQGAGHNEAAWAARLSIPLKYLFPWQSTVY</sequence>
<keyword evidence="2" id="KW-0378">Hydrolase</keyword>
<dbReference type="Gene3D" id="3.40.50.1820">
    <property type="entry name" value="alpha/beta hydrolase"/>
    <property type="match status" value="1"/>
</dbReference>
<dbReference type="GO" id="GO:0016787">
    <property type="term" value="F:hydrolase activity"/>
    <property type="evidence" value="ECO:0007669"/>
    <property type="project" value="UniProtKB-KW"/>
</dbReference>
<protein>
    <submittedName>
        <fullName evidence="2">Alpha/beta hydrolase-fold protein</fullName>
    </submittedName>
</protein>
<dbReference type="PANTHER" id="PTHR48098:SF6">
    <property type="entry name" value="FERRI-BACILLIBACTIN ESTERASE BESA"/>
    <property type="match status" value="1"/>
</dbReference>
<dbReference type="Pfam" id="PF00756">
    <property type="entry name" value="Esterase"/>
    <property type="match status" value="1"/>
</dbReference>
<dbReference type="InterPro" id="IPR000801">
    <property type="entry name" value="Esterase-like"/>
</dbReference>
<keyword evidence="1" id="KW-0732">Signal</keyword>
<proteinExistence type="predicted"/>
<comment type="caution">
    <text evidence="2">The sequence shown here is derived from an EMBL/GenBank/DDBJ whole genome shotgun (WGS) entry which is preliminary data.</text>
</comment>